<organism evidence="1 2">
    <name type="scientific">Araneus ventricosus</name>
    <name type="common">Orbweaver spider</name>
    <name type="synonym">Epeira ventricosa</name>
    <dbReference type="NCBI Taxonomy" id="182803"/>
    <lineage>
        <taxon>Eukaryota</taxon>
        <taxon>Metazoa</taxon>
        <taxon>Ecdysozoa</taxon>
        <taxon>Arthropoda</taxon>
        <taxon>Chelicerata</taxon>
        <taxon>Arachnida</taxon>
        <taxon>Araneae</taxon>
        <taxon>Araneomorphae</taxon>
        <taxon>Entelegynae</taxon>
        <taxon>Araneoidea</taxon>
        <taxon>Araneidae</taxon>
        <taxon>Araneus</taxon>
    </lineage>
</organism>
<gene>
    <name evidence="1" type="ORF">AVEN_43432_1</name>
</gene>
<name>A0A4Y2WG08_ARAVE</name>
<dbReference type="EMBL" id="BGPR01059471">
    <property type="protein sequence ID" value="GBO35486.1"/>
    <property type="molecule type" value="Genomic_DNA"/>
</dbReference>
<protein>
    <submittedName>
        <fullName evidence="1">Uncharacterized protein</fullName>
    </submittedName>
</protein>
<dbReference type="Proteomes" id="UP000499080">
    <property type="component" value="Unassembled WGS sequence"/>
</dbReference>
<keyword evidence="2" id="KW-1185">Reference proteome</keyword>
<sequence length="100" mass="11096">MAQQHSCMITALQVVPSRTETIIASGKHYQQQTFGVLKLAASQNQIDTEFGLSKAQVRYRGKVLRNGKKDGAIQQRDHGLRNFSNLKSIDCTVTSTITKC</sequence>
<evidence type="ECO:0000313" key="1">
    <source>
        <dbReference type="EMBL" id="GBO35486.1"/>
    </source>
</evidence>
<dbReference type="AlphaFoldDB" id="A0A4Y2WG08"/>
<reference evidence="1 2" key="1">
    <citation type="journal article" date="2019" name="Sci. Rep.">
        <title>Orb-weaving spider Araneus ventricosus genome elucidates the spidroin gene catalogue.</title>
        <authorList>
            <person name="Kono N."/>
            <person name="Nakamura H."/>
            <person name="Ohtoshi R."/>
            <person name="Moran D.A.P."/>
            <person name="Shinohara A."/>
            <person name="Yoshida Y."/>
            <person name="Fujiwara M."/>
            <person name="Mori M."/>
            <person name="Tomita M."/>
            <person name="Arakawa K."/>
        </authorList>
    </citation>
    <scope>NUCLEOTIDE SEQUENCE [LARGE SCALE GENOMIC DNA]</scope>
</reference>
<accession>A0A4Y2WG08</accession>
<proteinExistence type="predicted"/>
<evidence type="ECO:0000313" key="2">
    <source>
        <dbReference type="Proteomes" id="UP000499080"/>
    </source>
</evidence>
<comment type="caution">
    <text evidence="1">The sequence shown here is derived from an EMBL/GenBank/DDBJ whole genome shotgun (WGS) entry which is preliminary data.</text>
</comment>